<sequence>MSAPRKTQTMKPSTAAQKLEVYLPATPAEFQERDISREELQELQRTPPQWLVDLRKNGPHPRGVVAARLRVSISALGRHGLTDPLTTAEIDEIIQNPPEWLSRERATQAEVKREERRLKERDAQRRASGESTDAQA</sequence>
<dbReference type="RefSeq" id="WP_227568390.1">
    <property type="nucleotide sequence ID" value="NZ_CP101988.1"/>
</dbReference>
<evidence type="ECO:0000313" key="3">
    <source>
        <dbReference type="Proteomes" id="UP001316189"/>
    </source>
</evidence>
<accession>A0ABY5L1V3</accession>
<protein>
    <submittedName>
        <fullName evidence="2">DUF5997 family protein</fullName>
    </submittedName>
</protein>
<reference evidence="2 3" key="1">
    <citation type="submission" date="2022-07" db="EMBL/GenBank/DDBJ databases">
        <title>Novel species in genus cellulomonas.</title>
        <authorList>
            <person name="Ye L."/>
        </authorList>
    </citation>
    <scope>NUCLEOTIDE SEQUENCE [LARGE SCALE GENOMIC DNA]</scope>
    <source>
        <strain evidence="3">zg-Y338</strain>
    </source>
</reference>
<name>A0ABY5L1V3_9CELL</name>
<evidence type="ECO:0000256" key="1">
    <source>
        <dbReference type="SAM" id="MobiDB-lite"/>
    </source>
</evidence>
<evidence type="ECO:0000313" key="2">
    <source>
        <dbReference type="EMBL" id="UUI75517.1"/>
    </source>
</evidence>
<dbReference type="InterPro" id="IPR046039">
    <property type="entry name" value="DUF5997"/>
</dbReference>
<feature type="region of interest" description="Disordered" evidence="1">
    <location>
        <begin position="101"/>
        <end position="136"/>
    </location>
</feature>
<dbReference type="Pfam" id="PF19460">
    <property type="entry name" value="DUF5997"/>
    <property type="match status" value="1"/>
</dbReference>
<keyword evidence="3" id="KW-1185">Reference proteome</keyword>
<dbReference type="EMBL" id="CP101988">
    <property type="protein sequence ID" value="UUI75517.1"/>
    <property type="molecule type" value="Genomic_DNA"/>
</dbReference>
<proteinExistence type="predicted"/>
<gene>
    <name evidence="2" type="ORF">NP064_00890</name>
</gene>
<dbReference type="Proteomes" id="UP001316189">
    <property type="component" value="Chromosome"/>
</dbReference>
<feature type="compositionally biased region" description="Basic and acidic residues" evidence="1">
    <location>
        <begin position="101"/>
        <end position="128"/>
    </location>
</feature>
<organism evidence="2 3">
    <name type="scientific">Cellulomonas chengniuliangii</name>
    <dbReference type="NCBI Taxonomy" id="2968084"/>
    <lineage>
        <taxon>Bacteria</taxon>
        <taxon>Bacillati</taxon>
        <taxon>Actinomycetota</taxon>
        <taxon>Actinomycetes</taxon>
        <taxon>Micrococcales</taxon>
        <taxon>Cellulomonadaceae</taxon>
        <taxon>Cellulomonas</taxon>
    </lineage>
</organism>